<dbReference type="OrthoDB" id="10292723at2759"/>
<organism evidence="2 3">
    <name type="scientific">Saitozyma podzolica</name>
    <dbReference type="NCBI Taxonomy" id="1890683"/>
    <lineage>
        <taxon>Eukaryota</taxon>
        <taxon>Fungi</taxon>
        <taxon>Dikarya</taxon>
        <taxon>Basidiomycota</taxon>
        <taxon>Agaricomycotina</taxon>
        <taxon>Tremellomycetes</taxon>
        <taxon>Tremellales</taxon>
        <taxon>Trimorphomycetaceae</taxon>
        <taxon>Saitozyma</taxon>
    </lineage>
</organism>
<keyword evidence="3" id="KW-1185">Reference proteome</keyword>
<protein>
    <submittedName>
        <fullName evidence="2">Uncharacterized protein</fullName>
    </submittedName>
</protein>
<name>A0A427YL48_9TREE</name>
<proteinExistence type="predicted"/>
<evidence type="ECO:0000313" key="3">
    <source>
        <dbReference type="Proteomes" id="UP000279259"/>
    </source>
</evidence>
<evidence type="ECO:0000313" key="2">
    <source>
        <dbReference type="EMBL" id="RSH91838.1"/>
    </source>
</evidence>
<gene>
    <name evidence="2" type="ORF">EHS25_009208</name>
</gene>
<reference evidence="2 3" key="1">
    <citation type="submission" date="2018-11" db="EMBL/GenBank/DDBJ databases">
        <title>Genome sequence of Saitozyma podzolica DSM 27192.</title>
        <authorList>
            <person name="Aliyu H."/>
            <person name="Gorte O."/>
            <person name="Ochsenreither K."/>
        </authorList>
    </citation>
    <scope>NUCLEOTIDE SEQUENCE [LARGE SCALE GENOMIC DNA]</scope>
    <source>
        <strain evidence="2 3">DSM 27192</strain>
    </source>
</reference>
<dbReference type="Proteomes" id="UP000279259">
    <property type="component" value="Unassembled WGS sequence"/>
</dbReference>
<dbReference type="AlphaFoldDB" id="A0A427YL48"/>
<dbReference type="EMBL" id="RSCD01000007">
    <property type="protein sequence ID" value="RSH91838.1"/>
    <property type="molecule type" value="Genomic_DNA"/>
</dbReference>
<comment type="caution">
    <text evidence="2">The sequence shown here is derived from an EMBL/GenBank/DDBJ whole genome shotgun (WGS) entry which is preliminary data.</text>
</comment>
<evidence type="ECO:0000256" key="1">
    <source>
        <dbReference type="SAM" id="MobiDB-lite"/>
    </source>
</evidence>
<sequence>MPTSRESSPEPDDPTSHFPPLERCIASCMFRNLFGRDTFRLEADGERFGPNTTTGPNGESLRFDQATYTLWITRDDEREPPLSTTTTHPSARDFESRHSQLFDGKSGACERLQSQLDELFGDVPLGGSEARGDAQGEFVVAWSRGSWNSSESTLHIMVPMDEQTSTAVRSDPAGVASMVAGPYAC</sequence>
<accession>A0A427YL48</accession>
<feature type="region of interest" description="Disordered" evidence="1">
    <location>
        <begin position="76"/>
        <end position="95"/>
    </location>
</feature>